<keyword evidence="3 7" id="KW-0963">Cytoplasm</keyword>
<evidence type="ECO:0000259" key="10">
    <source>
        <dbReference type="Pfam" id="PF08245"/>
    </source>
</evidence>
<dbReference type="GO" id="GO:0009252">
    <property type="term" value="P:peptidoglycan biosynthetic process"/>
    <property type="evidence" value="ECO:0007669"/>
    <property type="project" value="UniProtKB-UniRule"/>
</dbReference>
<dbReference type="Gene3D" id="3.40.1190.10">
    <property type="entry name" value="Mur-like, catalytic domain"/>
    <property type="match status" value="1"/>
</dbReference>
<protein>
    <recommendedName>
        <fullName evidence="7 8">UDP-N-acetylmuramoylalanine--D-glutamate ligase</fullName>
        <ecNumber evidence="7 8">6.3.2.9</ecNumber>
    </recommendedName>
    <alternativeName>
        <fullName evidence="7">D-glutamic acid-adding enzyme</fullName>
    </alternativeName>
    <alternativeName>
        <fullName evidence="7">UDP-N-acetylmuramoyl-L-alanyl-D-glutamate synthetase</fullName>
    </alternativeName>
</protein>
<evidence type="ECO:0000256" key="6">
    <source>
        <dbReference type="ARBA" id="ARBA00022840"/>
    </source>
</evidence>
<dbReference type="InterPro" id="IPR036615">
    <property type="entry name" value="Mur_ligase_C_dom_sf"/>
</dbReference>
<keyword evidence="7 8" id="KW-0133">Cell shape</keyword>
<keyword evidence="6 7" id="KW-0067">ATP-binding</keyword>
<comment type="pathway">
    <text evidence="2 7 8">Cell wall biogenesis; peptidoglycan biosynthesis.</text>
</comment>
<evidence type="ECO:0000313" key="12">
    <source>
        <dbReference type="Proteomes" id="UP000178859"/>
    </source>
</evidence>
<evidence type="ECO:0000256" key="4">
    <source>
        <dbReference type="ARBA" id="ARBA00022598"/>
    </source>
</evidence>
<dbReference type="InterPro" id="IPR013221">
    <property type="entry name" value="Mur_ligase_cen"/>
</dbReference>
<dbReference type="Gene3D" id="3.90.190.20">
    <property type="entry name" value="Mur ligase, C-terminal domain"/>
    <property type="match status" value="1"/>
</dbReference>
<keyword evidence="7 8" id="KW-0573">Peptidoglycan synthesis</keyword>
<dbReference type="Pfam" id="PF21799">
    <property type="entry name" value="MurD-like_N"/>
    <property type="match status" value="1"/>
</dbReference>
<comment type="catalytic activity">
    <reaction evidence="7 8">
        <text>UDP-N-acetyl-alpha-D-muramoyl-L-alanine + D-glutamate + ATP = UDP-N-acetyl-alpha-D-muramoyl-L-alanyl-D-glutamate + ADP + phosphate + H(+)</text>
        <dbReference type="Rhea" id="RHEA:16429"/>
        <dbReference type="ChEBI" id="CHEBI:15378"/>
        <dbReference type="ChEBI" id="CHEBI:29986"/>
        <dbReference type="ChEBI" id="CHEBI:30616"/>
        <dbReference type="ChEBI" id="CHEBI:43474"/>
        <dbReference type="ChEBI" id="CHEBI:83898"/>
        <dbReference type="ChEBI" id="CHEBI:83900"/>
        <dbReference type="ChEBI" id="CHEBI:456216"/>
        <dbReference type="EC" id="6.3.2.9"/>
    </reaction>
</comment>
<proteinExistence type="inferred from homology"/>
<feature type="domain" description="Mur ligase C-terminal" evidence="9">
    <location>
        <begin position="295"/>
        <end position="411"/>
    </location>
</feature>
<sequence>MNVLIFGLGLNEGGAGSAKFFAQKGDCVKVTDLKTKEILQPSLDQLKDFPNISYSLGEHKYEDIDWADIIIQNPAIKPGNPYIEYAIKKGKIIETDMGIFLQFVTSSQIIGVTGTKGKSTTSSLIYEVLKTAGKNVVFAGNIGKSVLETIPFVDKDTLVVLELSSFQLEAFDNHKVSPKWAIITNITPDHLNYYKSMDEYIKAKRVIGKYQTEEDFLFLRKDDPITTQPNFLEGLNGQIIFYSRDDLPKDFHPKLLGEHNLENIAAAFTVAQTLNLASQGDALRALGKFPGVEFRLQKVYDKGGIEIYNDTAATSPEAGLKAIKTLRSHIGSGKLNIILICGGMNKKMDYTEYATAVHKFVKKVFFLEGDSTIEIQKLLSDTSETYNNLEKLLNDVKKIATSGDVILFSPAATSFNLFQNEFDRGRKFNQAVQKVFSDA</sequence>
<dbReference type="Pfam" id="PF08245">
    <property type="entry name" value="Mur_ligase_M"/>
    <property type="match status" value="1"/>
</dbReference>
<dbReference type="GO" id="GO:0005737">
    <property type="term" value="C:cytoplasm"/>
    <property type="evidence" value="ECO:0007669"/>
    <property type="project" value="UniProtKB-SubCell"/>
</dbReference>
<organism evidence="11 12">
    <name type="scientific">Candidatus Daviesbacteria bacterium RIFCSPLOWO2_02_FULL_36_7</name>
    <dbReference type="NCBI Taxonomy" id="1797792"/>
    <lineage>
        <taxon>Bacteria</taxon>
        <taxon>Candidatus Daviesiibacteriota</taxon>
    </lineage>
</organism>
<feature type="binding site" evidence="7">
    <location>
        <begin position="114"/>
        <end position="120"/>
    </location>
    <ligand>
        <name>ATP</name>
        <dbReference type="ChEBI" id="CHEBI:30616"/>
    </ligand>
</feature>
<dbReference type="Pfam" id="PF02875">
    <property type="entry name" value="Mur_ligase_C"/>
    <property type="match status" value="1"/>
</dbReference>
<comment type="caution">
    <text evidence="11">The sequence shown here is derived from an EMBL/GenBank/DDBJ whole genome shotgun (WGS) entry which is preliminary data.</text>
</comment>
<evidence type="ECO:0000256" key="5">
    <source>
        <dbReference type="ARBA" id="ARBA00022741"/>
    </source>
</evidence>
<keyword evidence="7 8" id="KW-0131">Cell cycle</keyword>
<dbReference type="InterPro" id="IPR004101">
    <property type="entry name" value="Mur_ligase_C"/>
</dbReference>
<comment type="subcellular location">
    <subcellularLocation>
        <location evidence="1 7 8">Cytoplasm</location>
    </subcellularLocation>
</comment>
<gene>
    <name evidence="7" type="primary">murD</name>
    <name evidence="11" type="ORF">A3I48_02180</name>
</gene>
<feature type="domain" description="Mur ligase central" evidence="10">
    <location>
        <begin position="112"/>
        <end position="247"/>
    </location>
</feature>
<evidence type="ECO:0000256" key="3">
    <source>
        <dbReference type="ARBA" id="ARBA00022490"/>
    </source>
</evidence>
<dbReference type="Proteomes" id="UP000178859">
    <property type="component" value="Unassembled WGS sequence"/>
</dbReference>
<dbReference type="SUPFAM" id="SSF53623">
    <property type="entry name" value="MurD-like peptide ligases, catalytic domain"/>
    <property type="match status" value="1"/>
</dbReference>
<evidence type="ECO:0000313" key="11">
    <source>
        <dbReference type="EMBL" id="OGE64944.1"/>
    </source>
</evidence>
<dbReference type="EC" id="6.3.2.9" evidence="7 8"/>
<comment type="similarity">
    <text evidence="7">Belongs to the MurCDEF family.</text>
</comment>
<keyword evidence="7 8" id="KW-0961">Cell wall biogenesis/degradation</keyword>
<keyword evidence="7 8" id="KW-0132">Cell division</keyword>
<evidence type="ECO:0000256" key="1">
    <source>
        <dbReference type="ARBA" id="ARBA00004496"/>
    </source>
</evidence>
<dbReference type="PANTHER" id="PTHR43692:SF1">
    <property type="entry name" value="UDP-N-ACETYLMURAMOYLALANINE--D-GLUTAMATE LIGASE"/>
    <property type="match status" value="1"/>
</dbReference>
<dbReference type="GO" id="GO:0008360">
    <property type="term" value="P:regulation of cell shape"/>
    <property type="evidence" value="ECO:0007669"/>
    <property type="project" value="UniProtKB-KW"/>
</dbReference>
<keyword evidence="4 7" id="KW-0436">Ligase</keyword>
<dbReference type="InterPro" id="IPR005762">
    <property type="entry name" value="MurD"/>
</dbReference>
<dbReference type="UniPathway" id="UPA00219"/>
<dbReference type="GO" id="GO:0008764">
    <property type="term" value="F:UDP-N-acetylmuramoylalanine-D-glutamate ligase activity"/>
    <property type="evidence" value="ECO:0007669"/>
    <property type="project" value="UniProtKB-UniRule"/>
</dbReference>
<dbReference type="SUPFAM" id="SSF53244">
    <property type="entry name" value="MurD-like peptide ligases, peptide-binding domain"/>
    <property type="match status" value="1"/>
</dbReference>
<dbReference type="Gene3D" id="3.40.50.720">
    <property type="entry name" value="NAD(P)-binding Rossmann-like Domain"/>
    <property type="match status" value="1"/>
</dbReference>
<dbReference type="InterPro" id="IPR036565">
    <property type="entry name" value="Mur-like_cat_sf"/>
</dbReference>
<evidence type="ECO:0000259" key="9">
    <source>
        <dbReference type="Pfam" id="PF02875"/>
    </source>
</evidence>
<keyword evidence="5 7" id="KW-0547">Nucleotide-binding</keyword>
<evidence type="ECO:0000256" key="7">
    <source>
        <dbReference type="HAMAP-Rule" id="MF_00639"/>
    </source>
</evidence>
<dbReference type="GO" id="GO:0051301">
    <property type="term" value="P:cell division"/>
    <property type="evidence" value="ECO:0007669"/>
    <property type="project" value="UniProtKB-KW"/>
</dbReference>
<evidence type="ECO:0000256" key="2">
    <source>
        <dbReference type="ARBA" id="ARBA00004752"/>
    </source>
</evidence>
<dbReference type="GO" id="GO:0005524">
    <property type="term" value="F:ATP binding"/>
    <property type="evidence" value="ECO:0007669"/>
    <property type="project" value="UniProtKB-UniRule"/>
</dbReference>
<accession>A0A1F5MHV6</accession>
<dbReference type="GO" id="GO:0071555">
    <property type="term" value="P:cell wall organization"/>
    <property type="evidence" value="ECO:0007669"/>
    <property type="project" value="UniProtKB-KW"/>
</dbReference>
<name>A0A1F5MHV6_9BACT</name>
<dbReference type="PANTHER" id="PTHR43692">
    <property type="entry name" value="UDP-N-ACETYLMURAMOYLALANINE--D-GLUTAMATE LIGASE"/>
    <property type="match status" value="1"/>
</dbReference>
<dbReference type="NCBIfam" id="TIGR01087">
    <property type="entry name" value="murD"/>
    <property type="match status" value="1"/>
</dbReference>
<dbReference type="SUPFAM" id="SSF51984">
    <property type="entry name" value="MurCD N-terminal domain"/>
    <property type="match status" value="1"/>
</dbReference>
<evidence type="ECO:0000256" key="8">
    <source>
        <dbReference type="RuleBase" id="RU003664"/>
    </source>
</evidence>
<dbReference type="EMBL" id="MFDT01000016">
    <property type="protein sequence ID" value="OGE64944.1"/>
    <property type="molecule type" value="Genomic_DNA"/>
</dbReference>
<comment type="function">
    <text evidence="7 8">Cell wall formation. Catalyzes the addition of glutamate to the nucleotide precursor UDP-N-acetylmuramoyl-L-alanine (UMA).</text>
</comment>
<dbReference type="AlphaFoldDB" id="A0A1F5MHV6"/>
<dbReference type="HAMAP" id="MF_00639">
    <property type="entry name" value="MurD"/>
    <property type="match status" value="1"/>
</dbReference>
<reference evidence="11 12" key="1">
    <citation type="journal article" date="2016" name="Nat. Commun.">
        <title>Thousands of microbial genomes shed light on interconnected biogeochemical processes in an aquifer system.</title>
        <authorList>
            <person name="Anantharaman K."/>
            <person name="Brown C.T."/>
            <person name="Hug L.A."/>
            <person name="Sharon I."/>
            <person name="Castelle C.J."/>
            <person name="Probst A.J."/>
            <person name="Thomas B.C."/>
            <person name="Singh A."/>
            <person name="Wilkins M.J."/>
            <person name="Karaoz U."/>
            <person name="Brodie E.L."/>
            <person name="Williams K.H."/>
            <person name="Hubbard S.S."/>
            <person name="Banfield J.F."/>
        </authorList>
    </citation>
    <scope>NUCLEOTIDE SEQUENCE [LARGE SCALE GENOMIC DNA]</scope>
</reference>